<dbReference type="InterPro" id="IPR008284">
    <property type="entry name" value="MoCF_biosynth_CS"/>
</dbReference>
<evidence type="ECO:0000256" key="15">
    <source>
        <dbReference type="ARBA" id="ARBA00034924"/>
    </source>
</evidence>
<dbReference type="SUPFAM" id="SSF51197">
    <property type="entry name" value="Clavaminate synthase-like"/>
    <property type="match status" value="1"/>
</dbReference>
<dbReference type="Pfam" id="PF05721">
    <property type="entry name" value="PhyH"/>
    <property type="match status" value="1"/>
</dbReference>
<gene>
    <name evidence="17" type="ORF">IZO911_LOCUS14605</name>
</gene>
<name>A0A814CJ42_9BILA</name>
<dbReference type="PROSITE" id="PS01078">
    <property type="entry name" value="MOCF_BIOSYNTHESIS_1"/>
    <property type="match status" value="1"/>
</dbReference>
<keyword evidence="10" id="KW-0560">Oxidoreductase</keyword>
<dbReference type="GO" id="GO:0048244">
    <property type="term" value="F:phytanoyl-CoA dioxygenase activity"/>
    <property type="evidence" value="ECO:0007669"/>
    <property type="project" value="UniProtKB-EC"/>
</dbReference>
<comment type="caution">
    <text evidence="17">The sequence shown here is derived from an EMBL/GenBank/DDBJ whole genome shotgun (WGS) entry which is preliminary data.</text>
</comment>
<dbReference type="GO" id="GO:0005777">
    <property type="term" value="C:peroxisome"/>
    <property type="evidence" value="ECO:0007669"/>
    <property type="project" value="UniProtKB-ARBA"/>
</dbReference>
<evidence type="ECO:0000256" key="9">
    <source>
        <dbReference type="ARBA" id="ARBA00022964"/>
    </source>
</evidence>
<dbReference type="GO" id="GO:0001561">
    <property type="term" value="P:fatty acid alpha-oxidation"/>
    <property type="evidence" value="ECO:0007669"/>
    <property type="project" value="InterPro"/>
</dbReference>
<dbReference type="InterPro" id="IPR036425">
    <property type="entry name" value="MoaB/Mog-like_dom_sf"/>
</dbReference>
<evidence type="ECO:0000256" key="7">
    <source>
        <dbReference type="ARBA" id="ARBA00022723"/>
    </source>
</evidence>
<evidence type="ECO:0000256" key="5">
    <source>
        <dbReference type="ARBA" id="ARBA00007589"/>
    </source>
</evidence>
<proteinExistence type="inferred from homology"/>
<dbReference type="Gene3D" id="3.40.980.10">
    <property type="entry name" value="MoaB/Mog-like domain"/>
    <property type="match status" value="1"/>
</dbReference>
<evidence type="ECO:0000256" key="3">
    <source>
        <dbReference type="ARBA" id="ARBA00004872"/>
    </source>
</evidence>
<dbReference type="EC" id="1.14.11.18" evidence="13"/>
<keyword evidence="9" id="KW-0223">Dioxygenase</keyword>
<evidence type="ECO:0000259" key="16">
    <source>
        <dbReference type="SMART" id="SM00852"/>
    </source>
</evidence>
<evidence type="ECO:0000256" key="8">
    <source>
        <dbReference type="ARBA" id="ARBA00022896"/>
    </source>
</evidence>
<comment type="similarity">
    <text evidence="4">Belongs to the PhyH family.</text>
</comment>
<dbReference type="Pfam" id="PF00994">
    <property type="entry name" value="MoCF_biosynth"/>
    <property type="match status" value="1"/>
</dbReference>
<dbReference type="SUPFAM" id="SSF53218">
    <property type="entry name" value="Molybdenum cofactor biosynthesis proteins"/>
    <property type="match status" value="1"/>
</dbReference>
<evidence type="ECO:0000256" key="4">
    <source>
        <dbReference type="ARBA" id="ARBA00005830"/>
    </source>
</evidence>
<sequence length="447" mass="50174">MTDLTFAVVTVSTTCYDDPIRDHSGPALIKYMADKSNNTVQWIHLASTVVPDNQTHVKETLLKLSDELYPHLILTTGGTGISPDDVTPEATREVITREIPGMSQTMVAKSLAITPMAMISRPVCGIYQKTLIINLPGSVKGCVECLDFVYPILRHAIDLIQNKRAEVAITHSAMQGKVSSFTIKPESLDHFRKRFQDVCLGKVKVLGMTVIKDVAIAKSEFADGEKAITKIQDFTLDDELFKYCCLPEIVKYVENFTGPNIMAMHTMLINKPPDPGTQSSRHPLHQDLYYFPFRPVDRIVCAWTAMEKINRQNGCLVVLPGSHTGELKEHGYPDWKGGVNKMYHGIQQFDPNTKRAHLEMETGDTVFFHPLLIHGSGTNKSPGFRKAISCHYADSACEYIEVENSVQDYISKEITAIFRKKTGIENARFEDVWKIKSRLVQGERINL</sequence>
<keyword evidence="7" id="KW-0479">Metal-binding</keyword>
<keyword evidence="12" id="KW-0501">Molybdenum cofactor biosynthesis</keyword>
<evidence type="ECO:0000313" key="17">
    <source>
        <dbReference type="EMBL" id="CAF0944035.1"/>
    </source>
</evidence>
<feature type="domain" description="MoaB/Mog" evidence="16">
    <location>
        <begin position="7"/>
        <end position="156"/>
    </location>
</feature>
<dbReference type="InterPro" id="IPR047128">
    <property type="entry name" value="PhyH"/>
</dbReference>
<evidence type="ECO:0000256" key="14">
    <source>
        <dbReference type="ARBA" id="ARBA00034921"/>
    </source>
</evidence>
<dbReference type="Gene3D" id="2.60.120.620">
    <property type="entry name" value="q2cbj1_9rhob like domain"/>
    <property type="match status" value="1"/>
</dbReference>
<comment type="cofactor">
    <cofactor evidence="2">
        <name>Fe cation</name>
        <dbReference type="ChEBI" id="CHEBI:24875"/>
    </cofactor>
</comment>
<keyword evidence="8" id="KW-0847">Vitamin C</keyword>
<comment type="cofactor">
    <cofactor evidence="1">
        <name>L-ascorbate</name>
        <dbReference type="ChEBI" id="CHEBI:38290"/>
    </cofactor>
</comment>
<dbReference type="EMBL" id="CAJNOE010000122">
    <property type="protein sequence ID" value="CAF0944035.1"/>
    <property type="molecule type" value="Genomic_DNA"/>
</dbReference>
<comment type="pathway">
    <text evidence="3">Lipid metabolism; fatty acid metabolism.</text>
</comment>
<dbReference type="SMART" id="SM00852">
    <property type="entry name" value="MoCF_biosynth"/>
    <property type="match status" value="1"/>
</dbReference>
<dbReference type="GO" id="GO:0031418">
    <property type="term" value="F:L-ascorbic acid binding"/>
    <property type="evidence" value="ECO:0007669"/>
    <property type="project" value="UniProtKB-KW"/>
</dbReference>
<accession>A0A814CJ42</accession>
<evidence type="ECO:0000256" key="6">
    <source>
        <dbReference type="ARBA" id="ARBA00013269"/>
    </source>
</evidence>
<dbReference type="FunFam" id="2.60.120.620:FF:000012">
    <property type="entry name" value="Phytanoyl-CoA dioxygenase, peroxisomal"/>
    <property type="match status" value="1"/>
</dbReference>
<dbReference type="InterPro" id="IPR008775">
    <property type="entry name" value="Phytyl_CoA_dOase-like"/>
</dbReference>
<evidence type="ECO:0000256" key="2">
    <source>
        <dbReference type="ARBA" id="ARBA00001962"/>
    </source>
</evidence>
<dbReference type="CDD" id="cd00886">
    <property type="entry name" value="MogA_MoaB"/>
    <property type="match status" value="1"/>
</dbReference>
<dbReference type="PANTHER" id="PTHR21308:SF1">
    <property type="entry name" value="PHYTANOYL-COA DIOXYGENASE, PEROXISOMAL"/>
    <property type="match status" value="1"/>
</dbReference>
<evidence type="ECO:0000256" key="13">
    <source>
        <dbReference type="ARBA" id="ARBA00034809"/>
    </source>
</evidence>
<dbReference type="EC" id="2.10.1.1" evidence="6"/>
<dbReference type="Proteomes" id="UP000663860">
    <property type="component" value="Unassembled WGS sequence"/>
</dbReference>
<dbReference type="NCBIfam" id="TIGR00177">
    <property type="entry name" value="molyb_syn"/>
    <property type="match status" value="1"/>
</dbReference>
<dbReference type="PANTHER" id="PTHR21308">
    <property type="entry name" value="PHYTANOYL-COA ALPHA-HYDROXYLASE"/>
    <property type="match status" value="1"/>
</dbReference>
<keyword evidence="11" id="KW-0408">Iron</keyword>
<dbReference type="GO" id="GO:0046872">
    <property type="term" value="F:metal ion binding"/>
    <property type="evidence" value="ECO:0007669"/>
    <property type="project" value="UniProtKB-KW"/>
</dbReference>
<protein>
    <recommendedName>
        <fullName evidence="14">Phytanic acid oxidase</fullName>
        <ecNumber evidence="13">1.14.11.18</ecNumber>
        <ecNumber evidence="6">2.10.1.1</ecNumber>
    </recommendedName>
    <alternativeName>
        <fullName evidence="15">Phytanoyl-CoA alpha-hydroxylase</fullName>
    </alternativeName>
</protein>
<evidence type="ECO:0000256" key="1">
    <source>
        <dbReference type="ARBA" id="ARBA00001961"/>
    </source>
</evidence>
<evidence type="ECO:0000256" key="12">
    <source>
        <dbReference type="ARBA" id="ARBA00023150"/>
    </source>
</evidence>
<dbReference type="InterPro" id="IPR001453">
    <property type="entry name" value="MoaB/Mog_dom"/>
</dbReference>
<reference evidence="17" key="1">
    <citation type="submission" date="2021-02" db="EMBL/GenBank/DDBJ databases">
        <authorList>
            <person name="Nowell W R."/>
        </authorList>
    </citation>
    <scope>NUCLEOTIDE SEQUENCE</scope>
</reference>
<evidence type="ECO:0000256" key="11">
    <source>
        <dbReference type="ARBA" id="ARBA00023004"/>
    </source>
</evidence>
<organism evidence="17 18">
    <name type="scientific">Adineta steineri</name>
    <dbReference type="NCBI Taxonomy" id="433720"/>
    <lineage>
        <taxon>Eukaryota</taxon>
        <taxon>Metazoa</taxon>
        <taxon>Spiralia</taxon>
        <taxon>Gnathifera</taxon>
        <taxon>Rotifera</taxon>
        <taxon>Eurotatoria</taxon>
        <taxon>Bdelloidea</taxon>
        <taxon>Adinetida</taxon>
        <taxon>Adinetidae</taxon>
        <taxon>Adineta</taxon>
    </lineage>
</organism>
<dbReference type="GO" id="GO:0061599">
    <property type="term" value="F:molybdopterin molybdotransferase activity"/>
    <property type="evidence" value="ECO:0007669"/>
    <property type="project" value="UniProtKB-EC"/>
</dbReference>
<evidence type="ECO:0000256" key="10">
    <source>
        <dbReference type="ARBA" id="ARBA00023002"/>
    </source>
</evidence>
<dbReference type="GO" id="GO:0006777">
    <property type="term" value="P:Mo-molybdopterin cofactor biosynthetic process"/>
    <property type="evidence" value="ECO:0007669"/>
    <property type="project" value="UniProtKB-KW"/>
</dbReference>
<dbReference type="AlphaFoldDB" id="A0A814CJ42"/>
<comment type="similarity">
    <text evidence="5">In the N-terminal section; belongs to the MoaB/Mog family.</text>
</comment>
<evidence type="ECO:0000313" key="18">
    <source>
        <dbReference type="Proteomes" id="UP000663860"/>
    </source>
</evidence>